<protein>
    <recommendedName>
        <fullName evidence="1">BTB domain-containing protein</fullName>
    </recommendedName>
</protein>
<dbReference type="InterPro" id="IPR000210">
    <property type="entry name" value="BTB/POZ_dom"/>
</dbReference>
<evidence type="ECO:0000259" key="1">
    <source>
        <dbReference type="PROSITE" id="PS50097"/>
    </source>
</evidence>
<dbReference type="Proteomes" id="UP000799777">
    <property type="component" value="Unassembled WGS sequence"/>
</dbReference>
<gene>
    <name evidence="2" type="ORF">EK21DRAFT_93690</name>
</gene>
<organism evidence="2 3">
    <name type="scientific">Setomelanomma holmii</name>
    <dbReference type="NCBI Taxonomy" id="210430"/>
    <lineage>
        <taxon>Eukaryota</taxon>
        <taxon>Fungi</taxon>
        <taxon>Dikarya</taxon>
        <taxon>Ascomycota</taxon>
        <taxon>Pezizomycotina</taxon>
        <taxon>Dothideomycetes</taxon>
        <taxon>Pleosporomycetidae</taxon>
        <taxon>Pleosporales</taxon>
        <taxon>Pleosporineae</taxon>
        <taxon>Phaeosphaeriaceae</taxon>
        <taxon>Setomelanomma</taxon>
    </lineage>
</organism>
<dbReference type="OrthoDB" id="194443at2759"/>
<evidence type="ECO:0000313" key="2">
    <source>
        <dbReference type="EMBL" id="KAF2024923.1"/>
    </source>
</evidence>
<comment type="caution">
    <text evidence="2">The sequence shown here is derived from an EMBL/GenBank/DDBJ whole genome shotgun (WGS) entry which is preliminary data.</text>
</comment>
<dbReference type="CDD" id="cd18186">
    <property type="entry name" value="BTB_POZ_ZBTB_KLHL-like"/>
    <property type="match status" value="1"/>
</dbReference>
<dbReference type="AlphaFoldDB" id="A0A9P4GYC9"/>
<accession>A0A9P4GYC9</accession>
<evidence type="ECO:0000313" key="3">
    <source>
        <dbReference type="Proteomes" id="UP000799777"/>
    </source>
</evidence>
<dbReference type="SUPFAM" id="SSF54695">
    <property type="entry name" value="POZ domain"/>
    <property type="match status" value="1"/>
</dbReference>
<dbReference type="PROSITE" id="PS50097">
    <property type="entry name" value="BTB"/>
    <property type="match status" value="1"/>
</dbReference>
<reference evidence="2" key="1">
    <citation type="journal article" date="2020" name="Stud. Mycol.">
        <title>101 Dothideomycetes genomes: a test case for predicting lifestyles and emergence of pathogens.</title>
        <authorList>
            <person name="Haridas S."/>
            <person name="Albert R."/>
            <person name="Binder M."/>
            <person name="Bloem J."/>
            <person name="Labutti K."/>
            <person name="Salamov A."/>
            <person name="Andreopoulos B."/>
            <person name="Baker S."/>
            <person name="Barry K."/>
            <person name="Bills G."/>
            <person name="Bluhm B."/>
            <person name="Cannon C."/>
            <person name="Castanera R."/>
            <person name="Culley D."/>
            <person name="Daum C."/>
            <person name="Ezra D."/>
            <person name="Gonzalez J."/>
            <person name="Henrissat B."/>
            <person name="Kuo A."/>
            <person name="Liang C."/>
            <person name="Lipzen A."/>
            <person name="Lutzoni F."/>
            <person name="Magnuson J."/>
            <person name="Mondo S."/>
            <person name="Nolan M."/>
            <person name="Ohm R."/>
            <person name="Pangilinan J."/>
            <person name="Park H.-J."/>
            <person name="Ramirez L."/>
            <person name="Alfaro M."/>
            <person name="Sun H."/>
            <person name="Tritt A."/>
            <person name="Yoshinaga Y."/>
            <person name="Zwiers L.-H."/>
            <person name="Turgeon B."/>
            <person name="Goodwin S."/>
            <person name="Spatafora J."/>
            <person name="Crous P."/>
            <person name="Grigoriev I."/>
        </authorList>
    </citation>
    <scope>NUCLEOTIDE SEQUENCE</scope>
    <source>
        <strain evidence="2">CBS 110217</strain>
    </source>
</reference>
<keyword evidence="3" id="KW-1185">Reference proteome</keyword>
<dbReference type="EMBL" id="ML978280">
    <property type="protein sequence ID" value="KAF2024923.1"/>
    <property type="molecule type" value="Genomic_DNA"/>
</dbReference>
<feature type="domain" description="BTB" evidence="1">
    <location>
        <begin position="31"/>
        <end position="86"/>
    </location>
</feature>
<dbReference type="InterPro" id="IPR011333">
    <property type="entry name" value="SKP1/BTB/POZ_sf"/>
</dbReference>
<proteinExistence type="predicted"/>
<dbReference type="Gene3D" id="3.30.710.10">
    <property type="entry name" value="Potassium Channel Kv1.1, Chain A"/>
    <property type="match status" value="1"/>
</dbReference>
<name>A0A9P4GYC9_9PLEO</name>
<sequence>MPQPLLSLPLLLSQAKGEKRKRPTSLSMDQAQVEIILDDDEEKTLMMYKELLCFYSEYFQRAFAGQFLESEEKSIRLHDVTERTFRLYQVWRFAQAAREESGTVANRHLGRSETYEPWKIPSGLAIPERAPPRRYIARRYALSYHALGAKNTKKQMDAIKGNGKDFMADIVEVLLFAPKDQLLAQSLKFSVKSTCAYHEHKTKEEGREFRA</sequence>